<evidence type="ECO:0000313" key="1">
    <source>
        <dbReference type="EMBL" id="PNT62442.1"/>
    </source>
</evidence>
<dbReference type="STRING" id="15368.A0A2K2CK85"/>
<dbReference type="OrthoDB" id="515064at2759"/>
<dbReference type="Proteomes" id="UP000008810">
    <property type="component" value="Chromosome 4"/>
</dbReference>
<reference evidence="2" key="3">
    <citation type="submission" date="2018-08" db="UniProtKB">
        <authorList>
            <consortium name="EnsemblPlants"/>
        </authorList>
    </citation>
    <scope>IDENTIFICATION</scope>
    <source>
        <strain evidence="2">cv. Bd21</strain>
    </source>
</reference>
<evidence type="ECO:0000313" key="2">
    <source>
        <dbReference type="EnsemblPlants" id="PNT62442"/>
    </source>
</evidence>
<name>A0A2K2CK85_BRADI</name>
<dbReference type="AlphaFoldDB" id="A0A2K2CK85"/>
<sequence>MREAKVSKRRRAPEFASNSKAMNNAVDMFKYFGGK</sequence>
<keyword evidence="3" id="KW-1185">Reference proteome</keyword>
<protein>
    <submittedName>
        <fullName evidence="1 2">Uncharacterized protein</fullName>
    </submittedName>
</protein>
<dbReference type="EnsemblPlants" id="PNT62442">
    <property type="protein sequence ID" value="PNT62442"/>
    <property type="gene ID" value="BRADI_4g03494v3"/>
</dbReference>
<reference evidence="1" key="2">
    <citation type="submission" date="2017-06" db="EMBL/GenBank/DDBJ databases">
        <title>WGS assembly of Brachypodium distachyon.</title>
        <authorList>
            <consortium name="The International Brachypodium Initiative"/>
            <person name="Lucas S."/>
            <person name="Harmon-Smith M."/>
            <person name="Lail K."/>
            <person name="Tice H."/>
            <person name="Grimwood J."/>
            <person name="Bruce D."/>
            <person name="Barry K."/>
            <person name="Shu S."/>
            <person name="Lindquist E."/>
            <person name="Wang M."/>
            <person name="Pitluck S."/>
            <person name="Vogel J.P."/>
            <person name="Garvin D.F."/>
            <person name="Mockler T.C."/>
            <person name="Schmutz J."/>
            <person name="Rokhsar D."/>
            <person name="Bevan M.W."/>
        </authorList>
    </citation>
    <scope>NUCLEOTIDE SEQUENCE</scope>
    <source>
        <strain evidence="1">Bd21</strain>
    </source>
</reference>
<reference evidence="1 2" key="1">
    <citation type="journal article" date="2010" name="Nature">
        <title>Genome sequencing and analysis of the model grass Brachypodium distachyon.</title>
        <authorList>
            <consortium name="International Brachypodium Initiative"/>
        </authorList>
    </citation>
    <scope>NUCLEOTIDE SEQUENCE [LARGE SCALE GENOMIC DNA]</scope>
    <source>
        <strain evidence="1 2">Bd21</strain>
    </source>
</reference>
<dbReference type="EMBL" id="CM000883">
    <property type="protein sequence ID" value="PNT62442.1"/>
    <property type="molecule type" value="Genomic_DNA"/>
</dbReference>
<evidence type="ECO:0000313" key="3">
    <source>
        <dbReference type="Proteomes" id="UP000008810"/>
    </source>
</evidence>
<dbReference type="InParanoid" id="A0A2K2CK85"/>
<proteinExistence type="predicted"/>
<dbReference type="Gramene" id="PNT62442">
    <property type="protein sequence ID" value="PNT62442"/>
    <property type="gene ID" value="BRADI_4g03494v3"/>
</dbReference>
<accession>A0A2K2CK85</accession>
<organism evidence="1">
    <name type="scientific">Brachypodium distachyon</name>
    <name type="common">Purple false brome</name>
    <name type="synonym">Trachynia distachya</name>
    <dbReference type="NCBI Taxonomy" id="15368"/>
    <lineage>
        <taxon>Eukaryota</taxon>
        <taxon>Viridiplantae</taxon>
        <taxon>Streptophyta</taxon>
        <taxon>Embryophyta</taxon>
        <taxon>Tracheophyta</taxon>
        <taxon>Spermatophyta</taxon>
        <taxon>Magnoliopsida</taxon>
        <taxon>Liliopsida</taxon>
        <taxon>Poales</taxon>
        <taxon>Poaceae</taxon>
        <taxon>BOP clade</taxon>
        <taxon>Pooideae</taxon>
        <taxon>Stipodae</taxon>
        <taxon>Brachypodieae</taxon>
        <taxon>Brachypodium</taxon>
    </lineage>
</organism>
<gene>
    <name evidence="1" type="ORF">BRADI_4g03494v3</name>
</gene>